<name>A0A834ZH21_TETSI</name>
<keyword evidence="2" id="KW-1185">Reference proteome</keyword>
<accession>A0A834ZH21</accession>
<sequence length="91" mass="9839">MKACEILQFPELGFELPGLAKKFDSGRTWPSKLGLSICMPNLIDKMPIEPSVGIWGALLGACWMHGKTNLAECAVKSLLELDVEDSGSLSC</sequence>
<dbReference type="PANTHER" id="PTHR47926">
    <property type="entry name" value="PENTATRICOPEPTIDE REPEAT-CONTAINING PROTEIN"/>
    <property type="match status" value="1"/>
</dbReference>
<gene>
    <name evidence="1" type="ORF">HHK36_010492</name>
</gene>
<organism evidence="1 2">
    <name type="scientific">Tetracentron sinense</name>
    <name type="common">Spur-leaf</name>
    <dbReference type="NCBI Taxonomy" id="13715"/>
    <lineage>
        <taxon>Eukaryota</taxon>
        <taxon>Viridiplantae</taxon>
        <taxon>Streptophyta</taxon>
        <taxon>Embryophyta</taxon>
        <taxon>Tracheophyta</taxon>
        <taxon>Spermatophyta</taxon>
        <taxon>Magnoliopsida</taxon>
        <taxon>Trochodendrales</taxon>
        <taxon>Trochodendraceae</taxon>
        <taxon>Tetracentron</taxon>
    </lineage>
</organism>
<dbReference type="EMBL" id="JABCRI010000006">
    <property type="protein sequence ID" value="KAF8405585.1"/>
    <property type="molecule type" value="Genomic_DNA"/>
</dbReference>
<dbReference type="InterPro" id="IPR046960">
    <property type="entry name" value="PPR_At4g14850-like_plant"/>
</dbReference>
<dbReference type="OrthoDB" id="185373at2759"/>
<dbReference type="GO" id="GO:0009451">
    <property type="term" value="P:RNA modification"/>
    <property type="evidence" value="ECO:0007669"/>
    <property type="project" value="InterPro"/>
</dbReference>
<dbReference type="GO" id="GO:0003723">
    <property type="term" value="F:RNA binding"/>
    <property type="evidence" value="ECO:0007669"/>
    <property type="project" value="InterPro"/>
</dbReference>
<evidence type="ECO:0000313" key="2">
    <source>
        <dbReference type="Proteomes" id="UP000655225"/>
    </source>
</evidence>
<dbReference type="PANTHER" id="PTHR47926:SF370">
    <property type="entry name" value="DYW DOMAIN-CONTAINING PROTEIN"/>
    <property type="match status" value="1"/>
</dbReference>
<evidence type="ECO:0000313" key="1">
    <source>
        <dbReference type="EMBL" id="KAF8405585.1"/>
    </source>
</evidence>
<comment type="caution">
    <text evidence="1">The sequence shown here is derived from an EMBL/GenBank/DDBJ whole genome shotgun (WGS) entry which is preliminary data.</text>
</comment>
<reference evidence="1 2" key="1">
    <citation type="submission" date="2020-04" db="EMBL/GenBank/DDBJ databases">
        <title>Plant Genome Project.</title>
        <authorList>
            <person name="Zhang R.-G."/>
        </authorList>
    </citation>
    <scope>NUCLEOTIDE SEQUENCE [LARGE SCALE GENOMIC DNA]</scope>
    <source>
        <strain evidence="1">YNK0</strain>
        <tissue evidence="1">Leaf</tissue>
    </source>
</reference>
<dbReference type="Proteomes" id="UP000655225">
    <property type="component" value="Unassembled WGS sequence"/>
</dbReference>
<proteinExistence type="predicted"/>
<dbReference type="AlphaFoldDB" id="A0A834ZH21"/>
<protein>
    <submittedName>
        <fullName evidence="1">Uncharacterized protein</fullName>
    </submittedName>
</protein>